<keyword evidence="1" id="KW-0472">Membrane</keyword>
<name>M8CWW0_THETY</name>
<dbReference type="Proteomes" id="UP000013242">
    <property type="component" value="Unassembled WGS sequence"/>
</dbReference>
<evidence type="ECO:0000313" key="2">
    <source>
        <dbReference type="EMBL" id="EMT38844.1"/>
    </source>
</evidence>
<gene>
    <name evidence="2" type="ORF">TthWC1_1583</name>
</gene>
<keyword evidence="3" id="KW-1185">Reference proteome</keyword>
<protein>
    <submittedName>
        <fullName evidence="2">Uncharacterized protein</fullName>
    </submittedName>
</protein>
<sequence length="221" mass="25844">MPLNEQQKAFRRQIKEYEKEKRSKGIEEPLSYVNENSRPWKYVKTLSLASIIPILILLWNTYAFSTWIKPVLWKLGFPQGNVRPVGNTFSINTKSKQALVSEYIQNYDKILNELIALLNLCNFETPIQSLEENVNDANYEIVKQLQEFVNGQIDLGEKIVDAYIAFKENRNNANAQRINELINQFNEKNREKNNIIVEILKKANMPYTIDDNGTIHYQYIP</sequence>
<proteinExistence type="predicted"/>
<organism evidence="2 3">
    <name type="scientific">Thermoanaerobacter thermohydrosulfuricus WC1</name>
    <dbReference type="NCBI Taxonomy" id="1198630"/>
    <lineage>
        <taxon>Bacteria</taxon>
        <taxon>Bacillati</taxon>
        <taxon>Bacillota</taxon>
        <taxon>Clostridia</taxon>
        <taxon>Thermoanaerobacterales</taxon>
        <taxon>Thermoanaerobacteraceae</taxon>
        <taxon>Thermoanaerobacter</taxon>
    </lineage>
</organism>
<evidence type="ECO:0000313" key="3">
    <source>
        <dbReference type="Proteomes" id="UP000013242"/>
    </source>
</evidence>
<dbReference type="RefSeq" id="WP_004401165.1">
    <property type="nucleotide sequence ID" value="NZ_KB731288.1"/>
</dbReference>
<keyword evidence="1" id="KW-0812">Transmembrane</keyword>
<keyword evidence="1" id="KW-1133">Transmembrane helix</keyword>
<dbReference type="EMBL" id="AMYG01000036">
    <property type="protein sequence ID" value="EMT38844.1"/>
    <property type="molecule type" value="Genomic_DNA"/>
</dbReference>
<dbReference type="PATRIC" id="fig|1198630.3.peg.1602"/>
<comment type="caution">
    <text evidence="2">The sequence shown here is derived from an EMBL/GenBank/DDBJ whole genome shotgun (WGS) entry which is preliminary data.</text>
</comment>
<evidence type="ECO:0000256" key="1">
    <source>
        <dbReference type="SAM" id="Phobius"/>
    </source>
</evidence>
<accession>M8CWW0</accession>
<reference evidence="2 3" key="1">
    <citation type="journal article" date="2013" name="PLoS ONE">
        <title>Genomic Evaluation of Thermoanaerobacter spp. for the Construction of Designer Co-Cultures to Improve Lignocellulosic Biofuel Production.</title>
        <authorList>
            <person name="Verbeke T.J."/>
            <person name="Zhang X."/>
            <person name="Henrissat B."/>
            <person name="Spicer V."/>
            <person name="Rydzak T."/>
            <person name="Krokhin O.V."/>
            <person name="Fristensky B."/>
            <person name="Levin D.B."/>
            <person name="Sparling R."/>
        </authorList>
    </citation>
    <scope>NUCLEOTIDE SEQUENCE [LARGE SCALE GENOMIC DNA]</scope>
    <source>
        <strain evidence="2 3">WC1</strain>
    </source>
</reference>
<dbReference type="AlphaFoldDB" id="M8CWW0"/>
<dbReference type="HOGENOM" id="CLU_1250154_0_0_9"/>
<feature type="transmembrane region" description="Helical" evidence="1">
    <location>
        <begin position="46"/>
        <end position="64"/>
    </location>
</feature>